<feature type="compositionally biased region" description="Polar residues" evidence="1">
    <location>
        <begin position="332"/>
        <end position="354"/>
    </location>
</feature>
<keyword evidence="3" id="KW-1185">Reference proteome</keyword>
<feature type="compositionally biased region" description="Pro residues" evidence="1">
    <location>
        <begin position="695"/>
        <end position="718"/>
    </location>
</feature>
<proteinExistence type="predicted"/>
<accession>A0A1V6RDS3</accession>
<feature type="compositionally biased region" description="Basic and acidic residues" evidence="1">
    <location>
        <begin position="361"/>
        <end position="371"/>
    </location>
</feature>
<feature type="region of interest" description="Disordered" evidence="1">
    <location>
        <begin position="630"/>
        <end position="724"/>
    </location>
</feature>
<feature type="compositionally biased region" description="Polar residues" evidence="1">
    <location>
        <begin position="947"/>
        <end position="961"/>
    </location>
</feature>
<feature type="region of interest" description="Disordered" evidence="1">
    <location>
        <begin position="802"/>
        <end position="879"/>
    </location>
</feature>
<feature type="compositionally biased region" description="Low complexity" evidence="1">
    <location>
        <begin position="852"/>
        <end position="861"/>
    </location>
</feature>
<feature type="region of interest" description="Disordered" evidence="1">
    <location>
        <begin position="267"/>
        <end position="497"/>
    </location>
</feature>
<evidence type="ECO:0000313" key="3">
    <source>
        <dbReference type="Proteomes" id="UP000191518"/>
    </source>
</evidence>
<feature type="compositionally biased region" description="Basic and acidic residues" evidence="1">
    <location>
        <begin position="632"/>
        <end position="647"/>
    </location>
</feature>
<feature type="compositionally biased region" description="Basic and acidic residues" evidence="1">
    <location>
        <begin position="962"/>
        <end position="971"/>
    </location>
</feature>
<feature type="compositionally biased region" description="Low complexity" evidence="1">
    <location>
        <begin position="773"/>
        <end position="783"/>
    </location>
</feature>
<feature type="region of interest" description="Disordered" evidence="1">
    <location>
        <begin position="750"/>
        <end position="789"/>
    </location>
</feature>
<sequence length="1001" mass="109046">MHECDSLQDCAVAPSPNIRTYRPDPRSKRRLPDMTSTKTGPPPRPLVVPRPRATTASRPQARSAGTAERAGRNESLTDMVRFFQSQNMPSRPAPPPEPQTDSRAPSQPPPPSPCPSDTTTALPVAVSPKESKPDPIPDPKQDPKPDLKPFHRRLLQFAQRPKKEPSHRSKEEDQKRQIEALTKGGYLIPAPLPNEPRGQNETKRSKENLPHPLSRSLSKSKRDVENIGQPWLQAIVDGSRRSTEARRHLASLDLGDFDSMVGGAVSLASDFDDSVPPPYQPTDHASSQSPSTIPTSRSMTDLNPQHTTRATFSSHSTSQSYRNVSIDEHQRPSISTGSTMRADNVSRVTINSALGVNGTEPRPRLSIDSQKRTQSGQSSPRHVPPSTPTLKLFPAVAPPRKPTKGLLINSSIPRYQTIANTTASPASPVSSSRTGSSDNVHKASDEPKRPSVGFIGAPTSEVGPRSSGALAPRATSSSSSAALSRGKASKHSASHYKTKTRPLSLSLGTMNGFPLPAPTRPLPSLPVAQCSTSIPATNTRSIRTIDSGSLPQDLPSPSTTLVEDQKVESAVNSPCILTSTPATALSSVDASETIADDEDSFTILLSEHYQPTPEHCIPRGRVSSVRIPRVQELPERPSSQHDKEVSEGRPLADSPVLGHSMPGRPIPLKTNGKRVVPSRLQIDPHASRTNLPFGLPSPPPTASLPLAPPQRPPPPPPGRKVVQGNYTAPNLTILPSSRNMEVNPRVLTISRSNSSGSSLRHESFPTTHQQARPDSSLESPLPSSDDEVFGLVNDTKQSCLEANKYQRVQPQRRAYETMDPRQVSSHNRLRYPNAARPMTPQSRNIHNLDKTSSPQSQYSQSTHRSRESQGSQNTRAAPQADQYLQDRVANLERQNQILQAALIAALNAGAKNPLEDINRDPNTSSGFPRAPFSRQYSSRQTRPDSWVGSSRSSEYNGFESSNSHRDTRAKLEQLDNMIQDIESGWMSEKSIIGGNRIARKR</sequence>
<feature type="compositionally biased region" description="Polar residues" evidence="1">
    <location>
        <begin position="408"/>
        <end position="418"/>
    </location>
</feature>
<feature type="compositionally biased region" description="Basic and acidic residues" evidence="1">
    <location>
        <begin position="129"/>
        <end position="149"/>
    </location>
</feature>
<dbReference type="STRING" id="29845.A0A1V6RDS3"/>
<feature type="compositionally biased region" description="Basic residues" evidence="1">
    <location>
        <begin position="487"/>
        <end position="497"/>
    </location>
</feature>
<name>A0A1V6RDS3_9EURO</name>
<feature type="compositionally biased region" description="Basic and acidic residues" evidence="1">
    <location>
        <begin position="198"/>
        <end position="209"/>
    </location>
</feature>
<feature type="region of interest" description="Disordered" evidence="1">
    <location>
        <begin position="1"/>
        <end position="227"/>
    </location>
</feature>
<feature type="compositionally biased region" description="Basic and acidic residues" evidence="1">
    <location>
        <begin position="161"/>
        <end position="178"/>
    </location>
</feature>
<feature type="compositionally biased region" description="Basic and acidic residues" evidence="1">
    <location>
        <begin position="21"/>
        <end position="32"/>
    </location>
</feature>
<comment type="caution">
    <text evidence="2">The sequence shown here is derived from an EMBL/GenBank/DDBJ whole genome shotgun (WGS) entry which is preliminary data.</text>
</comment>
<evidence type="ECO:0000313" key="2">
    <source>
        <dbReference type="EMBL" id="OQD99700.1"/>
    </source>
</evidence>
<feature type="compositionally biased region" description="Low complexity" evidence="1">
    <location>
        <begin position="469"/>
        <end position="486"/>
    </location>
</feature>
<evidence type="ECO:0000256" key="1">
    <source>
        <dbReference type="SAM" id="MobiDB-lite"/>
    </source>
</evidence>
<dbReference type="AlphaFoldDB" id="A0A1V6RDS3"/>
<feature type="compositionally biased region" description="Basic and acidic residues" evidence="1">
    <location>
        <begin position="439"/>
        <end position="449"/>
    </location>
</feature>
<dbReference type="OrthoDB" id="4188047at2759"/>
<gene>
    <name evidence="2" type="ORF">PENVUL_c062G07559</name>
</gene>
<dbReference type="EMBL" id="MDYP01000062">
    <property type="protein sequence ID" value="OQD99700.1"/>
    <property type="molecule type" value="Genomic_DNA"/>
</dbReference>
<feature type="compositionally biased region" description="Polar residues" evidence="1">
    <location>
        <begin position="283"/>
        <end position="323"/>
    </location>
</feature>
<reference evidence="3" key="1">
    <citation type="journal article" date="2017" name="Nat. Microbiol.">
        <title>Global analysis of biosynthetic gene clusters reveals vast potential of secondary metabolite production in Penicillium species.</title>
        <authorList>
            <person name="Nielsen J.C."/>
            <person name="Grijseels S."/>
            <person name="Prigent S."/>
            <person name="Ji B."/>
            <person name="Dainat J."/>
            <person name="Nielsen K.F."/>
            <person name="Frisvad J.C."/>
            <person name="Workman M."/>
            <person name="Nielsen J."/>
        </authorList>
    </citation>
    <scope>NUCLEOTIDE SEQUENCE [LARGE SCALE GENOMIC DNA]</scope>
    <source>
        <strain evidence="3">IBT 29486</strain>
    </source>
</reference>
<protein>
    <submittedName>
        <fullName evidence="2">Uncharacterized protein</fullName>
    </submittedName>
</protein>
<feature type="region of interest" description="Disordered" evidence="1">
    <location>
        <begin position="914"/>
        <end position="971"/>
    </location>
</feature>
<organism evidence="2 3">
    <name type="scientific">Penicillium vulpinum</name>
    <dbReference type="NCBI Taxonomy" id="29845"/>
    <lineage>
        <taxon>Eukaryota</taxon>
        <taxon>Fungi</taxon>
        <taxon>Dikarya</taxon>
        <taxon>Ascomycota</taxon>
        <taxon>Pezizomycotina</taxon>
        <taxon>Eurotiomycetes</taxon>
        <taxon>Eurotiomycetidae</taxon>
        <taxon>Eurotiales</taxon>
        <taxon>Aspergillaceae</taxon>
        <taxon>Penicillium</taxon>
    </lineage>
</organism>
<feature type="compositionally biased region" description="Low complexity" evidence="1">
    <location>
        <begin position="419"/>
        <end position="437"/>
    </location>
</feature>
<dbReference type="Proteomes" id="UP000191518">
    <property type="component" value="Unassembled WGS sequence"/>
</dbReference>